<gene>
    <name evidence="2" type="ORF">AUC31_15330</name>
</gene>
<keyword evidence="1" id="KW-1133">Transmembrane helix</keyword>
<keyword evidence="1" id="KW-0812">Transmembrane</keyword>
<organism evidence="2 3">
    <name type="scientific">Planococcus rifietoensis</name>
    <dbReference type="NCBI Taxonomy" id="200991"/>
    <lineage>
        <taxon>Bacteria</taxon>
        <taxon>Bacillati</taxon>
        <taxon>Bacillota</taxon>
        <taxon>Bacilli</taxon>
        <taxon>Bacillales</taxon>
        <taxon>Caryophanaceae</taxon>
        <taxon>Planococcus</taxon>
    </lineage>
</organism>
<evidence type="ECO:0000313" key="2">
    <source>
        <dbReference type="EMBL" id="ALS76489.1"/>
    </source>
</evidence>
<evidence type="ECO:0000313" key="3">
    <source>
        <dbReference type="Proteomes" id="UP000067683"/>
    </source>
</evidence>
<sequence length="98" mass="11959">MAQCQNCGFQWDWKDMFRLYFKGKQECRNCHTLQHATYQSNFWSSMLFLIPFVLVFNYLLIYMEVGWPLLILFFIAYVLIAYLLIPFLLRLSNTKHRF</sequence>
<evidence type="ECO:0000256" key="1">
    <source>
        <dbReference type="SAM" id="Phobius"/>
    </source>
</evidence>
<name>A0A0U2N732_9BACL</name>
<proteinExistence type="predicted"/>
<protein>
    <recommendedName>
        <fullName evidence="4">CXXC-20-CXXC protein</fullName>
    </recommendedName>
</protein>
<dbReference type="STRING" id="200991.AUC31_15330"/>
<accession>A0A0U2N732</accession>
<evidence type="ECO:0008006" key="4">
    <source>
        <dbReference type="Google" id="ProtNLM"/>
    </source>
</evidence>
<feature type="transmembrane region" description="Helical" evidence="1">
    <location>
        <begin position="42"/>
        <end position="61"/>
    </location>
</feature>
<dbReference type="EMBL" id="CP013659">
    <property type="protein sequence ID" value="ALS76489.1"/>
    <property type="molecule type" value="Genomic_DNA"/>
</dbReference>
<keyword evidence="3" id="KW-1185">Reference proteome</keyword>
<dbReference type="OrthoDB" id="2418141at2"/>
<dbReference type="InterPro" id="IPR026369">
    <property type="entry name" value="CxxC_20_CxxC"/>
</dbReference>
<dbReference type="KEGG" id="prt:AUC31_15330"/>
<keyword evidence="1" id="KW-0472">Membrane</keyword>
<dbReference type="NCBIfam" id="TIGR04104">
    <property type="entry name" value="cxxc_20_cxxc"/>
    <property type="match status" value="1"/>
</dbReference>
<reference evidence="2" key="1">
    <citation type="submission" date="2016-01" db="EMBL/GenBank/DDBJ databases">
        <title>Complete genome of Planococcus rifietoensis type strain M8.</title>
        <authorList>
            <person name="See-Too W.S."/>
        </authorList>
    </citation>
    <scope>NUCLEOTIDE SEQUENCE [LARGE SCALE GENOMIC DNA]</scope>
    <source>
        <strain evidence="2">M8</strain>
    </source>
</reference>
<dbReference type="AlphaFoldDB" id="A0A0U2N732"/>
<dbReference type="Proteomes" id="UP000067683">
    <property type="component" value="Chromosome"/>
</dbReference>
<feature type="transmembrane region" description="Helical" evidence="1">
    <location>
        <begin position="67"/>
        <end position="89"/>
    </location>
</feature>